<feature type="transmembrane region" description="Helical" evidence="9">
    <location>
        <begin position="142"/>
        <end position="168"/>
    </location>
</feature>
<dbReference type="PANTHER" id="PTHR30614:SF0">
    <property type="entry name" value="L-CYSTINE TRANSPORT SYSTEM PERMEASE PROTEIN TCYL"/>
    <property type="match status" value="1"/>
</dbReference>
<dbReference type="Pfam" id="PF00528">
    <property type="entry name" value="BPD_transp_1"/>
    <property type="match status" value="1"/>
</dbReference>
<evidence type="ECO:0000256" key="8">
    <source>
        <dbReference type="ARBA" id="ARBA00023136"/>
    </source>
</evidence>
<dbReference type="NCBIfam" id="TIGR01726">
    <property type="entry name" value="HEQRo_perm_3TM"/>
    <property type="match status" value="1"/>
</dbReference>
<keyword evidence="5 9" id="KW-0812">Transmembrane</keyword>
<feature type="transmembrane region" description="Helical" evidence="9">
    <location>
        <begin position="20"/>
        <end position="43"/>
    </location>
</feature>
<evidence type="ECO:0000256" key="3">
    <source>
        <dbReference type="ARBA" id="ARBA00022448"/>
    </source>
</evidence>
<dbReference type="InterPro" id="IPR035906">
    <property type="entry name" value="MetI-like_sf"/>
</dbReference>
<keyword evidence="8 9" id="KW-0472">Membrane</keyword>
<feature type="domain" description="ABC transmembrane type-1" evidence="10">
    <location>
        <begin position="19"/>
        <end position="207"/>
    </location>
</feature>
<evidence type="ECO:0000256" key="5">
    <source>
        <dbReference type="ARBA" id="ARBA00022692"/>
    </source>
</evidence>
<dbReference type="GO" id="GO:0022857">
    <property type="term" value="F:transmembrane transporter activity"/>
    <property type="evidence" value="ECO:0007669"/>
    <property type="project" value="InterPro"/>
</dbReference>
<keyword evidence="4" id="KW-1003">Cell membrane</keyword>
<dbReference type="SUPFAM" id="SSF161098">
    <property type="entry name" value="MetI-like"/>
    <property type="match status" value="1"/>
</dbReference>
<evidence type="ECO:0000256" key="2">
    <source>
        <dbReference type="ARBA" id="ARBA00010072"/>
    </source>
</evidence>
<dbReference type="OrthoDB" id="9808674at2"/>
<organism evidence="11 12">
    <name type="scientific">Paracoccus solventivorans</name>
    <dbReference type="NCBI Taxonomy" id="53463"/>
    <lineage>
        <taxon>Bacteria</taxon>
        <taxon>Pseudomonadati</taxon>
        <taxon>Pseudomonadota</taxon>
        <taxon>Alphaproteobacteria</taxon>
        <taxon>Rhodobacterales</taxon>
        <taxon>Paracoccaceae</taxon>
        <taxon>Paracoccus</taxon>
    </lineage>
</organism>
<dbReference type="CDD" id="cd06261">
    <property type="entry name" value="TM_PBP2"/>
    <property type="match status" value="1"/>
</dbReference>
<keyword evidence="7 9" id="KW-1133">Transmembrane helix</keyword>
<accession>A0A1M7IQH2</accession>
<comment type="subcellular location">
    <subcellularLocation>
        <location evidence="1">Cell inner membrane</location>
        <topology evidence="1">Multi-pass membrane protein</topology>
    </subcellularLocation>
    <subcellularLocation>
        <location evidence="9">Cell membrane</location>
        <topology evidence="9">Multi-pass membrane protein</topology>
    </subcellularLocation>
</comment>
<keyword evidence="12" id="KW-1185">Reference proteome</keyword>
<dbReference type="GO" id="GO:0006865">
    <property type="term" value="P:amino acid transport"/>
    <property type="evidence" value="ECO:0007669"/>
    <property type="project" value="UniProtKB-KW"/>
</dbReference>
<dbReference type="InterPro" id="IPR010065">
    <property type="entry name" value="AA_ABC_transptr_permease_3TM"/>
</dbReference>
<protein>
    <submittedName>
        <fullName evidence="11">Amino acid ABC transporter membrane protein 2, PAAT family</fullName>
    </submittedName>
</protein>
<feature type="transmembrane region" description="Helical" evidence="9">
    <location>
        <begin position="188"/>
        <end position="207"/>
    </location>
</feature>
<dbReference type="EMBL" id="FRCK01000009">
    <property type="protein sequence ID" value="SHM42980.1"/>
    <property type="molecule type" value="Genomic_DNA"/>
</dbReference>
<evidence type="ECO:0000256" key="9">
    <source>
        <dbReference type="RuleBase" id="RU363032"/>
    </source>
</evidence>
<evidence type="ECO:0000256" key="7">
    <source>
        <dbReference type="ARBA" id="ARBA00022989"/>
    </source>
</evidence>
<dbReference type="RefSeq" id="WP_073067700.1">
    <property type="nucleotide sequence ID" value="NZ_FRCK01000009.1"/>
</dbReference>
<dbReference type="PANTHER" id="PTHR30614">
    <property type="entry name" value="MEMBRANE COMPONENT OF AMINO ACID ABC TRANSPORTER"/>
    <property type="match status" value="1"/>
</dbReference>
<feature type="transmembrane region" description="Helical" evidence="9">
    <location>
        <begin position="81"/>
        <end position="102"/>
    </location>
</feature>
<evidence type="ECO:0000256" key="6">
    <source>
        <dbReference type="ARBA" id="ARBA00022970"/>
    </source>
</evidence>
<dbReference type="Gene3D" id="1.10.3720.10">
    <property type="entry name" value="MetI-like"/>
    <property type="match status" value="1"/>
</dbReference>
<gene>
    <name evidence="11" type="ORF">SAMN05444389_10963</name>
</gene>
<dbReference type="InterPro" id="IPR000515">
    <property type="entry name" value="MetI-like"/>
</dbReference>
<evidence type="ECO:0000313" key="11">
    <source>
        <dbReference type="EMBL" id="SHM42980.1"/>
    </source>
</evidence>
<evidence type="ECO:0000256" key="1">
    <source>
        <dbReference type="ARBA" id="ARBA00004429"/>
    </source>
</evidence>
<evidence type="ECO:0000313" key="12">
    <source>
        <dbReference type="Proteomes" id="UP000184444"/>
    </source>
</evidence>
<sequence>MSGLLANWADWLPQLWKGLLISLQLTGAALAAGLPLGLALALLTSARTPWLKWPAIALVEVGRGAPALVVLQMVYYGLPSAGINVSAFISGALALALTTGAYTSEILRAGINAVPKGEVEAGHALGMTPGDVLRFVVIPQGVVFAVPALMGFAILIFQATALTFTIAIPELLARAYRIGAATYLYLDVLILAGLVYLAITIPFGWLVNRAARRLGSHLG</sequence>
<proteinExistence type="inferred from homology"/>
<evidence type="ECO:0000256" key="4">
    <source>
        <dbReference type="ARBA" id="ARBA00022475"/>
    </source>
</evidence>
<dbReference type="InterPro" id="IPR043429">
    <property type="entry name" value="ArtM/GltK/GlnP/TcyL/YhdX-like"/>
</dbReference>
<keyword evidence="6" id="KW-0029">Amino-acid transport</keyword>
<evidence type="ECO:0000259" key="10">
    <source>
        <dbReference type="PROSITE" id="PS50928"/>
    </source>
</evidence>
<dbReference type="GO" id="GO:0043190">
    <property type="term" value="C:ATP-binding cassette (ABC) transporter complex"/>
    <property type="evidence" value="ECO:0007669"/>
    <property type="project" value="InterPro"/>
</dbReference>
<keyword evidence="3 9" id="KW-0813">Transport</keyword>
<dbReference type="PROSITE" id="PS50928">
    <property type="entry name" value="ABC_TM1"/>
    <property type="match status" value="1"/>
</dbReference>
<reference evidence="12" key="1">
    <citation type="submission" date="2016-11" db="EMBL/GenBank/DDBJ databases">
        <authorList>
            <person name="Varghese N."/>
            <person name="Submissions S."/>
        </authorList>
    </citation>
    <scope>NUCLEOTIDE SEQUENCE [LARGE SCALE GENOMIC DNA]</scope>
    <source>
        <strain evidence="12">DSM 6637</strain>
    </source>
</reference>
<dbReference type="AlphaFoldDB" id="A0A1M7IQH2"/>
<comment type="similarity">
    <text evidence="2">Belongs to the binding-protein-dependent transport system permease family. HisMQ subfamily.</text>
</comment>
<name>A0A1M7IQH2_9RHOB</name>
<dbReference type="STRING" id="53463.SAMN05444389_10963"/>
<dbReference type="Proteomes" id="UP000184444">
    <property type="component" value="Unassembled WGS sequence"/>
</dbReference>